<evidence type="ECO:0000313" key="3">
    <source>
        <dbReference type="EMBL" id="ROP28905.1"/>
    </source>
</evidence>
<name>A0A3N1GFC0_9ACTN</name>
<reference evidence="3 4" key="1">
    <citation type="submission" date="2018-11" db="EMBL/GenBank/DDBJ databases">
        <title>Sequencing the genomes of 1000 actinobacteria strains.</title>
        <authorList>
            <person name="Klenk H.-P."/>
        </authorList>
    </citation>
    <scope>NUCLEOTIDE SEQUENCE [LARGE SCALE GENOMIC DNA]</scope>
    <source>
        <strain evidence="3 4">DSM 43634</strain>
    </source>
</reference>
<dbReference type="Pfam" id="PF24837">
    <property type="entry name" value="AMIN-like"/>
    <property type="match status" value="1"/>
</dbReference>
<sequence length="194" mass="20903">MRRLRFVTVLIALLALTVAGSAGATASRPAHRPAAAAAPYCGITWGSLPKAGGVHSVASLLRVTTSRQECYDRTVFEFTGPANGYRVEYVDAVLTGGEGFDVTPYTAGAEHLEVVLLAPVYTTDGVITYNRKLGDHAVNVVRYSTLRDILYAGSYEGYTTFDQGVRARLPFRVTTSTGSDGKGRITVDVAHRWE</sequence>
<dbReference type="RefSeq" id="WP_071803859.1">
    <property type="nucleotide sequence ID" value="NZ_RJKL01000001.1"/>
</dbReference>
<proteinExistence type="predicted"/>
<keyword evidence="1" id="KW-0732">Signal</keyword>
<dbReference type="Proteomes" id="UP000271683">
    <property type="component" value="Unassembled WGS sequence"/>
</dbReference>
<evidence type="ECO:0000256" key="1">
    <source>
        <dbReference type="SAM" id="SignalP"/>
    </source>
</evidence>
<accession>A0A3N1GFC0</accession>
<gene>
    <name evidence="3" type="ORF">EDD30_1684</name>
</gene>
<organism evidence="3 4">
    <name type="scientific">Couchioplanes caeruleus</name>
    <dbReference type="NCBI Taxonomy" id="56438"/>
    <lineage>
        <taxon>Bacteria</taxon>
        <taxon>Bacillati</taxon>
        <taxon>Actinomycetota</taxon>
        <taxon>Actinomycetes</taxon>
        <taxon>Micromonosporales</taxon>
        <taxon>Micromonosporaceae</taxon>
        <taxon>Couchioplanes</taxon>
    </lineage>
</organism>
<evidence type="ECO:0000313" key="4">
    <source>
        <dbReference type="Proteomes" id="UP000271683"/>
    </source>
</evidence>
<feature type="chain" id="PRO_5018261373" description="AMIN-like domain-containing protein" evidence="1">
    <location>
        <begin position="25"/>
        <end position="194"/>
    </location>
</feature>
<protein>
    <recommendedName>
        <fullName evidence="2">AMIN-like domain-containing protein</fullName>
    </recommendedName>
</protein>
<dbReference type="EMBL" id="RJKL01000001">
    <property type="protein sequence ID" value="ROP28905.1"/>
    <property type="molecule type" value="Genomic_DNA"/>
</dbReference>
<dbReference type="OrthoDB" id="3393679at2"/>
<evidence type="ECO:0000259" key="2">
    <source>
        <dbReference type="Pfam" id="PF24837"/>
    </source>
</evidence>
<comment type="caution">
    <text evidence="3">The sequence shown here is derived from an EMBL/GenBank/DDBJ whole genome shotgun (WGS) entry which is preliminary data.</text>
</comment>
<dbReference type="InterPro" id="IPR056303">
    <property type="entry name" value="AMIN-like"/>
</dbReference>
<feature type="signal peptide" evidence="1">
    <location>
        <begin position="1"/>
        <end position="24"/>
    </location>
</feature>
<dbReference type="AlphaFoldDB" id="A0A3N1GFC0"/>
<feature type="domain" description="AMIN-like" evidence="2">
    <location>
        <begin position="60"/>
        <end position="191"/>
    </location>
</feature>